<evidence type="ECO:0000313" key="1">
    <source>
        <dbReference type="EMBL" id="MBB6692332.1"/>
    </source>
</evidence>
<dbReference type="AlphaFoldDB" id="A0A841TYZ7"/>
<dbReference type="InterPro" id="IPR006524">
    <property type="entry name" value="ArpU-like"/>
</dbReference>
<evidence type="ECO:0000313" key="2">
    <source>
        <dbReference type="Proteomes" id="UP000553776"/>
    </source>
</evidence>
<proteinExistence type="predicted"/>
<dbReference type="Proteomes" id="UP000553776">
    <property type="component" value="Unassembled WGS sequence"/>
</dbReference>
<comment type="caution">
    <text evidence="1">The sequence shown here is derived from an EMBL/GenBank/DDBJ whole genome shotgun (WGS) entry which is preliminary data.</text>
</comment>
<organism evidence="1 2">
    <name type="scientific">Cohnella xylanilytica</name>
    <dbReference type="NCBI Taxonomy" id="557555"/>
    <lineage>
        <taxon>Bacteria</taxon>
        <taxon>Bacillati</taxon>
        <taxon>Bacillota</taxon>
        <taxon>Bacilli</taxon>
        <taxon>Bacillales</taxon>
        <taxon>Paenibacillaceae</taxon>
        <taxon>Cohnella</taxon>
    </lineage>
</organism>
<gene>
    <name evidence="1" type="ORF">H7B90_13050</name>
</gene>
<evidence type="ECO:0008006" key="3">
    <source>
        <dbReference type="Google" id="ProtNLM"/>
    </source>
</evidence>
<dbReference type="RefSeq" id="WP_185136326.1">
    <property type="nucleotide sequence ID" value="NZ_JACJVR010000052.1"/>
</dbReference>
<keyword evidence="2" id="KW-1185">Reference proteome</keyword>
<protein>
    <recommendedName>
        <fullName evidence="3">ArpU family phage transcriptional regulator</fullName>
    </recommendedName>
</protein>
<dbReference type="EMBL" id="JACJVR010000052">
    <property type="protein sequence ID" value="MBB6692332.1"/>
    <property type="molecule type" value="Genomic_DNA"/>
</dbReference>
<sequence length="156" mass="17995">METYAINLDKQATKARTEEYLKRVREYKVTEYIPIEPQITQSYEVRYHGYTGTVSDSTASVALRNLEETERRRRHIERVEKAVARLGTLHQSLIRKRYIDDDFVSDTDLALDLGYSERHYRRIKSDALLRLSLILGLVVTKEGGSEGGGASIQPYR</sequence>
<reference evidence="1 2" key="1">
    <citation type="submission" date="2020-08" db="EMBL/GenBank/DDBJ databases">
        <title>Cohnella phylogeny.</title>
        <authorList>
            <person name="Dunlap C."/>
        </authorList>
    </citation>
    <scope>NUCLEOTIDE SEQUENCE [LARGE SCALE GENOMIC DNA]</scope>
    <source>
        <strain evidence="1 2">DSM 25239</strain>
    </source>
</reference>
<accession>A0A841TYZ7</accession>
<name>A0A841TYZ7_9BACL</name>
<dbReference type="NCBIfam" id="TIGR01637">
    <property type="entry name" value="phage_arpU"/>
    <property type="match status" value="1"/>
</dbReference>